<dbReference type="Gene3D" id="3.30.70.1060">
    <property type="entry name" value="Dimeric alpha+beta barrel"/>
    <property type="match status" value="1"/>
</dbReference>
<dbReference type="PANTHER" id="PTHR35174">
    <property type="entry name" value="BLL7171 PROTEIN-RELATED"/>
    <property type="match status" value="1"/>
</dbReference>
<dbReference type="eggNOG" id="COG3795">
    <property type="taxonomic scope" value="Bacteria"/>
</dbReference>
<dbReference type="AlphaFoldDB" id="A0A1H7FPM3"/>
<organism evidence="3 4">
    <name type="scientific">Streptacidiphilus jiangxiensis</name>
    <dbReference type="NCBI Taxonomy" id="235985"/>
    <lineage>
        <taxon>Bacteria</taxon>
        <taxon>Bacillati</taxon>
        <taxon>Actinomycetota</taxon>
        <taxon>Actinomycetes</taxon>
        <taxon>Kitasatosporales</taxon>
        <taxon>Streptomycetaceae</taxon>
        <taxon>Streptacidiphilus</taxon>
    </lineage>
</organism>
<reference evidence="4" key="1">
    <citation type="submission" date="2016-10" db="EMBL/GenBank/DDBJ databases">
        <authorList>
            <person name="Varghese N."/>
        </authorList>
    </citation>
    <scope>NUCLEOTIDE SEQUENCE [LARGE SCALE GENOMIC DNA]</scope>
    <source>
        <strain evidence="4">DSM 45096 / BCRC 16803 / CGMCC 4.1857 / CIP 109030 / JCM 12277 / KCTC 19219 / NBRC 100920 / 33214</strain>
    </source>
</reference>
<proteinExistence type="inferred from homology"/>
<evidence type="ECO:0000256" key="1">
    <source>
        <dbReference type="ARBA" id="ARBA00007689"/>
    </source>
</evidence>
<dbReference type="Proteomes" id="UP000183015">
    <property type="component" value="Unassembled WGS sequence"/>
</dbReference>
<feature type="domain" description="YCII-related" evidence="2">
    <location>
        <begin position="1"/>
        <end position="96"/>
    </location>
</feature>
<dbReference type="OrthoDB" id="668782at2"/>
<dbReference type="PANTHER" id="PTHR35174:SF1">
    <property type="entry name" value="BLL0086 PROTEIN"/>
    <property type="match status" value="1"/>
</dbReference>
<evidence type="ECO:0000313" key="3">
    <source>
        <dbReference type="EMBL" id="SEK26100.1"/>
    </source>
</evidence>
<gene>
    <name evidence="3" type="ORF">SAMN05414137_101285</name>
</gene>
<dbReference type="InterPro" id="IPR005545">
    <property type="entry name" value="YCII"/>
</dbReference>
<sequence>MRFMMLLRLDPATLPEAGPDEKLMQEMGELITDMTKAGVLVDTGGLRPLDESVRIRQTGGTQTVVDGPFAEAKEFIGGYCMLDVADQAEAKSWAARFLALHGPEWDIEAEIRQVESPE</sequence>
<evidence type="ECO:0000259" key="2">
    <source>
        <dbReference type="Pfam" id="PF03795"/>
    </source>
</evidence>
<name>A0A1H7FPM3_STRJI</name>
<dbReference type="RefSeq" id="WP_042442177.1">
    <property type="nucleotide sequence ID" value="NZ_BBPN01000002.1"/>
</dbReference>
<dbReference type="InterPro" id="IPR011008">
    <property type="entry name" value="Dimeric_a/b-barrel"/>
</dbReference>
<dbReference type="EMBL" id="FOAZ01000001">
    <property type="protein sequence ID" value="SEK26100.1"/>
    <property type="molecule type" value="Genomic_DNA"/>
</dbReference>
<keyword evidence="4" id="KW-1185">Reference proteome</keyword>
<evidence type="ECO:0000313" key="4">
    <source>
        <dbReference type="Proteomes" id="UP000183015"/>
    </source>
</evidence>
<accession>A0A1H7FPM3</accession>
<dbReference type="STRING" id="235985.SAMN05414137_101285"/>
<comment type="similarity">
    <text evidence="1">Belongs to the YciI family.</text>
</comment>
<protein>
    <submittedName>
        <fullName evidence="3">Uncharacterized conserved protein</fullName>
    </submittedName>
</protein>
<dbReference type="Pfam" id="PF03795">
    <property type="entry name" value="YCII"/>
    <property type="match status" value="1"/>
</dbReference>
<dbReference type="SUPFAM" id="SSF54909">
    <property type="entry name" value="Dimeric alpha+beta barrel"/>
    <property type="match status" value="1"/>
</dbReference>